<sequence>MKVKQSILVLVVGLLATTGLYACPVCERNQPKLLKGVVHGAGPDSQWDYLIIGIVAIIVVLTLFFSVKWLVKPGEKQGNHIKRTVLNES</sequence>
<protein>
    <submittedName>
        <fullName evidence="2">Uncharacterized protein</fullName>
    </submittedName>
</protein>
<evidence type="ECO:0000313" key="3">
    <source>
        <dbReference type="Proteomes" id="UP000255024"/>
    </source>
</evidence>
<evidence type="ECO:0000256" key="1">
    <source>
        <dbReference type="SAM" id="Phobius"/>
    </source>
</evidence>
<accession>A0A378RJA2</accession>
<proteinExistence type="predicted"/>
<dbReference type="PROSITE" id="PS51257">
    <property type="entry name" value="PROKAR_LIPOPROTEIN"/>
    <property type="match status" value="1"/>
</dbReference>
<dbReference type="EMBL" id="UGQL01000001">
    <property type="protein sequence ID" value="STZ27136.1"/>
    <property type="molecule type" value="Genomic_DNA"/>
</dbReference>
<organism evidence="2 3">
    <name type="scientific">Myroides odoratus</name>
    <name type="common">Flavobacterium odoratum</name>
    <dbReference type="NCBI Taxonomy" id="256"/>
    <lineage>
        <taxon>Bacteria</taxon>
        <taxon>Pseudomonadati</taxon>
        <taxon>Bacteroidota</taxon>
        <taxon>Flavobacteriia</taxon>
        <taxon>Flavobacteriales</taxon>
        <taxon>Flavobacteriaceae</taxon>
        <taxon>Myroides</taxon>
    </lineage>
</organism>
<gene>
    <name evidence="2" type="ORF">NCTC11179_00666</name>
</gene>
<keyword evidence="3" id="KW-1185">Reference proteome</keyword>
<dbReference type="RefSeq" id="WP_115090132.1">
    <property type="nucleotide sequence ID" value="NZ_CP068107.1"/>
</dbReference>
<name>A0A378RJA2_MYROD</name>
<dbReference type="AlphaFoldDB" id="A0A378RJA2"/>
<evidence type="ECO:0000313" key="2">
    <source>
        <dbReference type="EMBL" id="STZ27136.1"/>
    </source>
</evidence>
<dbReference type="Proteomes" id="UP000255024">
    <property type="component" value="Unassembled WGS sequence"/>
</dbReference>
<reference evidence="2 3" key="1">
    <citation type="submission" date="2018-06" db="EMBL/GenBank/DDBJ databases">
        <authorList>
            <consortium name="Pathogen Informatics"/>
            <person name="Doyle S."/>
        </authorList>
    </citation>
    <scope>NUCLEOTIDE SEQUENCE [LARGE SCALE GENOMIC DNA]</scope>
    <source>
        <strain evidence="2 3">NCTC11179</strain>
    </source>
</reference>
<feature type="transmembrane region" description="Helical" evidence="1">
    <location>
        <begin position="46"/>
        <end position="67"/>
    </location>
</feature>
<keyword evidence="1" id="KW-0812">Transmembrane</keyword>
<keyword evidence="1" id="KW-0472">Membrane</keyword>
<keyword evidence="1" id="KW-1133">Transmembrane helix</keyword>